<accession>A0A7Y2KPK4</accession>
<feature type="compositionally biased region" description="Low complexity" evidence="1">
    <location>
        <begin position="43"/>
        <end position="54"/>
    </location>
</feature>
<gene>
    <name evidence="2" type="ORF">HKX06_07790</name>
</gene>
<feature type="non-terminal residue" evidence="2">
    <location>
        <position position="1"/>
    </location>
</feature>
<evidence type="ECO:0000313" key="2">
    <source>
        <dbReference type="EMBL" id="NNG57277.1"/>
    </source>
</evidence>
<comment type="caution">
    <text evidence="2">The sequence shown here is derived from an EMBL/GenBank/DDBJ whole genome shotgun (WGS) entry which is preliminary data.</text>
</comment>
<dbReference type="Proteomes" id="UP000550136">
    <property type="component" value="Unassembled WGS sequence"/>
</dbReference>
<name>A0A7Y2KPK4_SPHPI</name>
<dbReference type="AlphaFoldDB" id="A0A7Y2KPK4"/>
<organism evidence="2 3">
    <name type="scientific">Sphingomonas paucimobilis</name>
    <name type="common">Pseudomonas paucimobilis</name>
    <dbReference type="NCBI Taxonomy" id="13689"/>
    <lineage>
        <taxon>Bacteria</taxon>
        <taxon>Pseudomonadati</taxon>
        <taxon>Pseudomonadota</taxon>
        <taxon>Alphaproteobacteria</taxon>
        <taxon>Sphingomonadales</taxon>
        <taxon>Sphingomonadaceae</taxon>
        <taxon>Sphingomonas</taxon>
    </lineage>
</organism>
<protein>
    <submittedName>
        <fullName evidence="2">DUF4167 domain-containing protein</fullName>
    </submittedName>
</protein>
<proteinExistence type="predicted"/>
<reference evidence="2 3" key="1">
    <citation type="submission" date="2020-05" db="EMBL/GenBank/DDBJ databases">
        <title>Draft Genome Sequences of Sphingomonas sp. Isolated from the International Space Station.</title>
        <authorList>
            <person name="Bijlani S."/>
            <person name="Singh N.K."/>
            <person name="Mason C.E."/>
            <person name="Wang C.C."/>
            <person name="Venkateswaran K."/>
        </authorList>
    </citation>
    <scope>NUCLEOTIDE SEQUENCE [LARGE SCALE GENOMIC DNA]</scope>
    <source>
        <strain evidence="2 3">FKI-L5-BR-P1</strain>
    </source>
</reference>
<sequence>PAEAQDAGETTGFDADRLPPSLGVAPEADAAPEEKPRRRRVRAAAPVEPEAAAG</sequence>
<dbReference type="EMBL" id="JABEOU010000028">
    <property type="protein sequence ID" value="NNG57277.1"/>
    <property type="molecule type" value="Genomic_DNA"/>
</dbReference>
<evidence type="ECO:0000313" key="3">
    <source>
        <dbReference type="Proteomes" id="UP000550136"/>
    </source>
</evidence>
<evidence type="ECO:0000256" key="1">
    <source>
        <dbReference type="SAM" id="MobiDB-lite"/>
    </source>
</evidence>
<feature type="region of interest" description="Disordered" evidence="1">
    <location>
        <begin position="1"/>
        <end position="54"/>
    </location>
</feature>